<comment type="caution">
    <text evidence="2">The sequence shown here is derived from an EMBL/GenBank/DDBJ whole genome shotgun (WGS) entry which is preliminary data.</text>
</comment>
<proteinExistence type="predicted"/>
<organism evidence="2 3">
    <name type="scientific">Tritrichomonas musculus</name>
    <dbReference type="NCBI Taxonomy" id="1915356"/>
    <lineage>
        <taxon>Eukaryota</taxon>
        <taxon>Metamonada</taxon>
        <taxon>Parabasalia</taxon>
        <taxon>Tritrichomonadida</taxon>
        <taxon>Tritrichomonadidae</taxon>
        <taxon>Tritrichomonas</taxon>
    </lineage>
</organism>
<gene>
    <name evidence="2" type="ORF">M9Y10_027021</name>
</gene>
<evidence type="ECO:0000313" key="3">
    <source>
        <dbReference type="Proteomes" id="UP001470230"/>
    </source>
</evidence>
<accession>A0ABR2H5C2</accession>
<keyword evidence="3" id="KW-1185">Reference proteome</keyword>
<sequence length="219" mass="25790">MTFQVNDDDYLERSLVESFRKLKIVDLPKFTPTKAKKEIITKAMPCEIQEVPSIIDKDGNIEINFFSQDFNLNGSPKNIYDKVYRAVNHEIIEFDDDRIYANNDEEEDKEYGELNERNDYPDERKEEENIYYGNKEEDPKDDIIVDRFSSDENNDDSNNNNLNIEENNQIDNNEENSDIDVEDDINMQKYSIKIQTNFDVDIDSDDFDLNGNEDSFNDL</sequence>
<dbReference type="Proteomes" id="UP001470230">
    <property type="component" value="Unassembled WGS sequence"/>
</dbReference>
<feature type="compositionally biased region" description="Basic and acidic residues" evidence="1">
    <location>
        <begin position="111"/>
        <end position="150"/>
    </location>
</feature>
<evidence type="ECO:0000313" key="2">
    <source>
        <dbReference type="EMBL" id="KAK8841404.1"/>
    </source>
</evidence>
<feature type="compositionally biased region" description="Low complexity" evidence="1">
    <location>
        <begin position="156"/>
        <end position="171"/>
    </location>
</feature>
<evidence type="ECO:0000256" key="1">
    <source>
        <dbReference type="SAM" id="MobiDB-lite"/>
    </source>
</evidence>
<dbReference type="EMBL" id="JAPFFF010000041">
    <property type="protein sequence ID" value="KAK8841404.1"/>
    <property type="molecule type" value="Genomic_DNA"/>
</dbReference>
<reference evidence="2 3" key="1">
    <citation type="submission" date="2024-04" db="EMBL/GenBank/DDBJ databases">
        <title>Tritrichomonas musculus Genome.</title>
        <authorList>
            <person name="Alves-Ferreira E."/>
            <person name="Grigg M."/>
            <person name="Lorenzi H."/>
            <person name="Galac M."/>
        </authorList>
    </citation>
    <scope>NUCLEOTIDE SEQUENCE [LARGE SCALE GENOMIC DNA]</scope>
    <source>
        <strain evidence="2 3">EAF2021</strain>
    </source>
</reference>
<name>A0ABR2H5C2_9EUKA</name>
<protein>
    <submittedName>
        <fullName evidence="2">Uncharacterized protein</fullName>
    </submittedName>
</protein>
<feature type="region of interest" description="Disordered" evidence="1">
    <location>
        <begin position="102"/>
        <end position="176"/>
    </location>
</feature>